<evidence type="ECO:0000256" key="5">
    <source>
        <dbReference type="ARBA" id="ARBA00022741"/>
    </source>
</evidence>
<feature type="binding site" evidence="10">
    <location>
        <position position="55"/>
    </location>
    <ligand>
        <name>ATP</name>
        <dbReference type="ChEBI" id="CHEBI:30616"/>
    </ligand>
</feature>
<keyword evidence="3" id="KW-0723">Serine/threonine-protein kinase</keyword>
<dbReference type="OrthoDB" id="346907at2759"/>
<dbReference type="InterPro" id="IPR011009">
    <property type="entry name" value="Kinase-like_dom_sf"/>
</dbReference>
<dbReference type="GO" id="GO:0034045">
    <property type="term" value="C:phagophore assembly site membrane"/>
    <property type="evidence" value="ECO:0007669"/>
    <property type="project" value="TreeGrafter"/>
</dbReference>
<evidence type="ECO:0000256" key="4">
    <source>
        <dbReference type="ARBA" id="ARBA00022679"/>
    </source>
</evidence>
<dbReference type="Pfam" id="PF00069">
    <property type="entry name" value="Pkinase"/>
    <property type="match status" value="1"/>
</dbReference>
<evidence type="ECO:0000256" key="7">
    <source>
        <dbReference type="ARBA" id="ARBA00022840"/>
    </source>
</evidence>
<name>A0A1W0W895_HYPEX</name>
<dbReference type="PROSITE" id="PS00107">
    <property type="entry name" value="PROTEIN_KINASE_ATP"/>
    <property type="match status" value="1"/>
</dbReference>
<dbReference type="SUPFAM" id="SSF56112">
    <property type="entry name" value="Protein kinase-like (PK-like)"/>
    <property type="match status" value="1"/>
</dbReference>
<comment type="catalytic activity">
    <reaction evidence="8">
        <text>L-threonyl-[protein] + ATP = O-phospho-L-threonyl-[protein] + ADP + H(+)</text>
        <dbReference type="Rhea" id="RHEA:46608"/>
        <dbReference type="Rhea" id="RHEA-COMP:11060"/>
        <dbReference type="Rhea" id="RHEA-COMP:11605"/>
        <dbReference type="ChEBI" id="CHEBI:15378"/>
        <dbReference type="ChEBI" id="CHEBI:30013"/>
        <dbReference type="ChEBI" id="CHEBI:30616"/>
        <dbReference type="ChEBI" id="CHEBI:61977"/>
        <dbReference type="ChEBI" id="CHEBI:456216"/>
        <dbReference type="EC" id="2.7.11.1"/>
    </reaction>
</comment>
<dbReference type="GO" id="GO:0005524">
    <property type="term" value="F:ATP binding"/>
    <property type="evidence" value="ECO:0007669"/>
    <property type="project" value="UniProtKB-UniRule"/>
</dbReference>
<evidence type="ECO:0000256" key="10">
    <source>
        <dbReference type="PROSITE-ProRule" id="PRU10141"/>
    </source>
</evidence>
<keyword evidence="5 10" id="KW-0547">Nucleotide-binding</keyword>
<dbReference type="GO" id="GO:0005776">
    <property type="term" value="C:autophagosome"/>
    <property type="evidence" value="ECO:0007669"/>
    <property type="project" value="TreeGrafter"/>
</dbReference>
<dbReference type="FunFam" id="3.30.200.20:FF:000042">
    <property type="entry name" value="Aurora kinase A"/>
    <property type="match status" value="1"/>
</dbReference>
<evidence type="ECO:0000256" key="8">
    <source>
        <dbReference type="ARBA" id="ARBA00047899"/>
    </source>
</evidence>
<dbReference type="GO" id="GO:0034727">
    <property type="term" value="P:piecemeal microautophagy of the nucleus"/>
    <property type="evidence" value="ECO:0007669"/>
    <property type="project" value="TreeGrafter"/>
</dbReference>
<keyword evidence="7 10" id="KW-0067">ATP-binding</keyword>
<keyword evidence="6 12" id="KW-0418">Kinase</keyword>
<dbReference type="GO" id="GO:0061709">
    <property type="term" value="P:reticulophagy"/>
    <property type="evidence" value="ECO:0007669"/>
    <property type="project" value="TreeGrafter"/>
</dbReference>
<dbReference type="GO" id="GO:0004674">
    <property type="term" value="F:protein serine/threonine kinase activity"/>
    <property type="evidence" value="ECO:0007669"/>
    <property type="project" value="UniProtKB-KW"/>
</dbReference>
<comment type="caution">
    <text evidence="12">The sequence shown here is derived from an EMBL/GenBank/DDBJ whole genome shotgun (WGS) entry which is preliminary data.</text>
</comment>
<accession>A0A1W0W895</accession>
<dbReference type="Gene3D" id="3.30.200.20">
    <property type="entry name" value="Phosphorylase Kinase, domain 1"/>
    <property type="match status" value="1"/>
</dbReference>
<dbReference type="GO" id="GO:0042594">
    <property type="term" value="P:response to starvation"/>
    <property type="evidence" value="ECO:0007669"/>
    <property type="project" value="TreeGrafter"/>
</dbReference>
<dbReference type="PROSITE" id="PS50011">
    <property type="entry name" value="PROTEIN_KINASE_DOM"/>
    <property type="match status" value="1"/>
</dbReference>
<evidence type="ECO:0000313" key="12">
    <source>
        <dbReference type="EMBL" id="OQV11427.1"/>
    </source>
</evidence>
<evidence type="ECO:0000313" key="13">
    <source>
        <dbReference type="Proteomes" id="UP000192578"/>
    </source>
</evidence>
<evidence type="ECO:0000256" key="9">
    <source>
        <dbReference type="ARBA" id="ARBA00048679"/>
    </source>
</evidence>
<evidence type="ECO:0000259" key="11">
    <source>
        <dbReference type="PROSITE" id="PS50011"/>
    </source>
</evidence>
<dbReference type="GO" id="GO:0000422">
    <property type="term" value="P:autophagy of mitochondrion"/>
    <property type="evidence" value="ECO:0007669"/>
    <property type="project" value="TreeGrafter"/>
</dbReference>
<dbReference type="EMBL" id="MTYJ01000172">
    <property type="protein sequence ID" value="OQV11427.1"/>
    <property type="molecule type" value="Genomic_DNA"/>
</dbReference>
<sequence length="131" mass="14926">MNNRRPRSGEIPKSSTTTERPLISDFVIQEKLGTGSYAVVYKAFWKTKGETVAIKRIQKSKLTPASIDNILLEIEILKTIKHDFIIDMKDFTWDSDNIYLILEYASDGDLSTFIKSKRRLPEGSLPPLFSS</sequence>
<keyword evidence="13" id="KW-1185">Reference proteome</keyword>
<comment type="catalytic activity">
    <reaction evidence="9">
        <text>L-seryl-[protein] + ATP = O-phospho-L-seryl-[protein] + ADP + H(+)</text>
        <dbReference type="Rhea" id="RHEA:17989"/>
        <dbReference type="Rhea" id="RHEA-COMP:9863"/>
        <dbReference type="Rhea" id="RHEA-COMP:11604"/>
        <dbReference type="ChEBI" id="CHEBI:15378"/>
        <dbReference type="ChEBI" id="CHEBI:29999"/>
        <dbReference type="ChEBI" id="CHEBI:30616"/>
        <dbReference type="ChEBI" id="CHEBI:83421"/>
        <dbReference type="ChEBI" id="CHEBI:456216"/>
        <dbReference type="EC" id="2.7.11.1"/>
    </reaction>
</comment>
<evidence type="ECO:0000256" key="6">
    <source>
        <dbReference type="ARBA" id="ARBA00022777"/>
    </source>
</evidence>
<dbReference type="InterPro" id="IPR017441">
    <property type="entry name" value="Protein_kinase_ATP_BS"/>
</dbReference>
<evidence type="ECO:0000256" key="3">
    <source>
        <dbReference type="ARBA" id="ARBA00022527"/>
    </source>
</evidence>
<dbReference type="SMART" id="SM00220">
    <property type="entry name" value="S_TKc"/>
    <property type="match status" value="1"/>
</dbReference>
<dbReference type="PANTHER" id="PTHR24348:SF65">
    <property type="entry name" value="SERINE_THREONINE-PROTEIN KINASE ULK3"/>
    <property type="match status" value="1"/>
</dbReference>
<evidence type="ECO:0000256" key="1">
    <source>
        <dbReference type="ARBA" id="ARBA00012513"/>
    </source>
</evidence>
<reference evidence="13" key="1">
    <citation type="submission" date="2017-01" db="EMBL/GenBank/DDBJ databases">
        <title>Comparative genomics of anhydrobiosis in the tardigrade Hypsibius dujardini.</title>
        <authorList>
            <person name="Yoshida Y."/>
            <person name="Koutsovoulos G."/>
            <person name="Laetsch D."/>
            <person name="Stevens L."/>
            <person name="Kumar S."/>
            <person name="Horikawa D."/>
            <person name="Ishino K."/>
            <person name="Komine S."/>
            <person name="Tomita M."/>
            <person name="Blaxter M."/>
            <person name="Arakawa K."/>
        </authorList>
    </citation>
    <scope>NUCLEOTIDE SEQUENCE [LARGE SCALE GENOMIC DNA]</scope>
    <source>
        <strain evidence="13">Z151</strain>
    </source>
</reference>
<dbReference type="GO" id="GO:0010506">
    <property type="term" value="P:regulation of autophagy"/>
    <property type="evidence" value="ECO:0007669"/>
    <property type="project" value="InterPro"/>
</dbReference>
<evidence type="ECO:0000256" key="2">
    <source>
        <dbReference type="ARBA" id="ARBA00022490"/>
    </source>
</evidence>
<keyword evidence="2" id="KW-0963">Cytoplasm</keyword>
<feature type="domain" description="Protein kinase" evidence="11">
    <location>
        <begin position="26"/>
        <end position="131"/>
    </location>
</feature>
<keyword evidence="4" id="KW-0808">Transferase</keyword>
<dbReference type="PANTHER" id="PTHR24348">
    <property type="entry name" value="SERINE/THREONINE-PROTEIN KINASE UNC-51-RELATED"/>
    <property type="match status" value="1"/>
</dbReference>
<dbReference type="AlphaFoldDB" id="A0A1W0W895"/>
<gene>
    <name evidence="12" type="ORF">BV898_14303</name>
</gene>
<dbReference type="InterPro" id="IPR000719">
    <property type="entry name" value="Prot_kinase_dom"/>
</dbReference>
<dbReference type="Proteomes" id="UP000192578">
    <property type="component" value="Unassembled WGS sequence"/>
</dbReference>
<organism evidence="12 13">
    <name type="scientific">Hypsibius exemplaris</name>
    <name type="common">Freshwater tardigrade</name>
    <dbReference type="NCBI Taxonomy" id="2072580"/>
    <lineage>
        <taxon>Eukaryota</taxon>
        <taxon>Metazoa</taxon>
        <taxon>Ecdysozoa</taxon>
        <taxon>Tardigrada</taxon>
        <taxon>Eutardigrada</taxon>
        <taxon>Parachela</taxon>
        <taxon>Hypsibioidea</taxon>
        <taxon>Hypsibiidae</taxon>
        <taxon>Hypsibius</taxon>
    </lineage>
</organism>
<protein>
    <recommendedName>
        <fullName evidence="1">non-specific serine/threonine protein kinase</fullName>
        <ecNumber evidence="1">2.7.11.1</ecNumber>
    </recommendedName>
</protein>
<dbReference type="InterPro" id="IPR045269">
    <property type="entry name" value="Atg1-like"/>
</dbReference>
<dbReference type="GO" id="GO:0000045">
    <property type="term" value="P:autophagosome assembly"/>
    <property type="evidence" value="ECO:0007669"/>
    <property type="project" value="TreeGrafter"/>
</dbReference>
<dbReference type="EC" id="2.7.11.1" evidence="1"/>
<proteinExistence type="predicted"/>
<dbReference type="GO" id="GO:0005829">
    <property type="term" value="C:cytosol"/>
    <property type="evidence" value="ECO:0007669"/>
    <property type="project" value="TreeGrafter"/>
</dbReference>